<dbReference type="Proteomes" id="UP000250347">
    <property type="component" value="Unassembled WGS sequence"/>
</dbReference>
<comment type="caution">
    <text evidence="3">The sequence shown here is derived from an EMBL/GenBank/DDBJ whole genome shotgun (WGS) entry which is preliminary data.</text>
</comment>
<protein>
    <submittedName>
        <fullName evidence="3">CoA transferase</fullName>
    </submittedName>
</protein>
<dbReference type="InterPro" id="IPR044855">
    <property type="entry name" value="CoA-Trfase_III_dom3_sf"/>
</dbReference>
<dbReference type="PANTHER" id="PTHR48207">
    <property type="entry name" value="SUCCINATE--HYDROXYMETHYLGLUTARATE COA-TRANSFERASE"/>
    <property type="match status" value="1"/>
</dbReference>
<feature type="region of interest" description="Disordered" evidence="2">
    <location>
        <begin position="1"/>
        <end position="31"/>
    </location>
</feature>
<dbReference type="InterPro" id="IPR003673">
    <property type="entry name" value="CoA-Trfase_fam_III"/>
</dbReference>
<evidence type="ECO:0000256" key="2">
    <source>
        <dbReference type="SAM" id="MobiDB-lite"/>
    </source>
</evidence>
<dbReference type="AlphaFoldDB" id="A0A329L241"/>
<organism evidence="3 4">
    <name type="scientific">Mycobacterium colombiense</name>
    <dbReference type="NCBI Taxonomy" id="339268"/>
    <lineage>
        <taxon>Bacteria</taxon>
        <taxon>Bacillati</taxon>
        <taxon>Actinomycetota</taxon>
        <taxon>Actinomycetes</taxon>
        <taxon>Mycobacteriales</taxon>
        <taxon>Mycobacteriaceae</taxon>
        <taxon>Mycobacterium</taxon>
        <taxon>Mycobacterium avium complex (MAC)</taxon>
    </lineage>
</organism>
<name>A0A329L241_9MYCO</name>
<proteinExistence type="predicted"/>
<evidence type="ECO:0000313" key="4">
    <source>
        <dbReference type="Proteomes" id="UP000250347"/>
    </source>
</evidence>
<dbReference type="GO" id="GO:0008410">
    <property type="term" value="F:CoA-transferase activity"/>
    <property type="evidence" value="ECO:0007669"/>
    <property type="project" value="TreeGrafter"/>
</dbReference>
<dbReference type="InterPro" id="IPR050483">
    <property type="entry name" value="CoA-transferase_III_domain"/>
</dbReference>
<keyword evidence="1 3" id="KW-0808">Transferase</keyword>
<dbReference type="InterPro" id="IPR023606">
    <property type="entry name" value="CoA-Trfase_III_dom_1_sf"/>
</dbReference>
<dbReference type="SUPFAM" id="SSF89796">
    <property type="entry name" value="CoA-transferase family III (CaiB/BaiF)"/>
    <property type="match status" value="2"/>
</dbReference>
<evidence type="ECO:0000313" key="3">
    <source>
        <dbReference type="EMBL" id="RAV00332.1"/>
    </source>
</evidence>
<sequence length="833" mass="90687">MAAEQEGPQEGGSRQEQQREEKETVTQRRVEPPLDGYTVIDLSTGIAGAYCTKLLADGGAHVVKVESPQGDSLRAWSASGATIPAGGDGALFSFLAGAKHSVVADPAADDDVELVNRLLAAADAVVWSAGSEVVARPNFSPRAIHARHPHLTVTAITPFGLEGPWHDRAATEFTLQAWSGGIVGLGRGEQERPPVFVGGQVGEYLAGVYASVATLASRWRRIDGGAGELLDLSMLETQILCLTYYPVSYFEVLGRPWRDMRRPTIPGVAQAKDGLVDLGCGTAQQWFDLCAMVGRPEWIDEESPLSITEQANIHAEEIFAWLADTPVNEIRELASAFRIPNAPVANGANVTSFDQFVARDSFVRNPRDGFQQPSHPYRMRPAQLRQPQPAPRLGEHTERYRTAHLPARPAPSGVAKPLPLSGIRVLDMTTFWAGPCCTHALALLGAEVIHVESTRRPDGTRMIAGIPITEDRWWEKSPIFEALNTNKKGLTLDLQSPRGRELLRELVATADVLVENFTPRVLDQIGLDFPTAQSIRPDIVMVRMPGFGLEGPWRDNPAFAYVIESASGVSWLTGYPDRTPYDPYSIGDACAGVHALNAILLALEHRRRTGEGVFIEAAMVDAALSIAAEQVIEYSAYGALLARAGNRGPTAAPQNLYRSADIDEFGRLDSWVAIAVTTDEQWASLVRAIGSPCWATDSTLSTQAGRRLHHDRIDGQLAAWCERRSRDEIVATLWDAGVPVAKVMQPHRQPELEQLAFRDFFEVVDHPVNGPARLSTVPMRFSTGPHKFHTAHAPLLGQHNHELLSRLGLSDSQIAELEADGVIGSAPAMHGRS</sequence>
<reference evidence="3 4" key="1">
    <citation type="submission" date="2018-06" db="EMBL/GenBank/DDBJ databases">
        <title>NTM in soil in Japan.</title>
        <authorList>
            <person name="Ohya K."/>
        </authorList>
    </citation>
    <scope>NUCLEOTIDE SEQUENCE [LARGE SCALE GENOMIC DNA]</scope>
    <source>
        <strain evidence="3 4">GF76</strain>
    </source>
</reference>
<feature type="compositionally biased region" description="Low complexity" evidence="2">
    <location>
        <begin position="1"/>
        <end position="15"/>
    </location>
</feature>
<gene>
    <name evidence="3" type="ORF">DQP58_01310</name>
</gene>
<dbReference type="Gene3D" id="3.30.1540.10">
    <property type="entry name" value="formyl-coa transferase, domain 3"/>
    <property type="match status" value="2"/>
</dbReference>
<accession>A0A329L241</accession>
<evidence type="ECO:0000256" key="1">
    <source>
        <dbReference type="ARBA" id="ARBA00022679"/>
    </source>
</evidence>
<feature type="compositionally biased region" description="Basic and acidic residues" evidence="2">
    <location>
        <begin position="16"/>
        <end position="31"/>
    </location>
</feature>
<dbReference type="Pfam" id="PF02515">
    <property type="entry name" value="CoA_transf_3"/>
    <property type="match status" value="2"/>
</dbReference>
<dbReference type="EMBL" id="QMEU01000002">
    <property type="protein sequence ID" value="RAV00332.1"/>
    <property type="molecule type" value="Genomic_DNA"/>
</dbReference>
<dbReference type="PANTHER" id="PTHR48207:SF3">
    <property type="entry name" value="SUCCINATE--HYDROXYMETHYLGLUTARATE COA-TRANSFERASE"/>
    <property type="match status" value="1"/>
</dbReference>
<dbReference type="Gene3D" id="3.40.50.10540">
    <property type="entry name" value="Crotonobetainyl-coa:carnitine coa-transferase, domain 1"/>
    <property type="match status" value="2"/>
</dbReference>